<dbReference type="Proteomes" id="UP001152888">
    <property type="component" value="Unassembled WGS sequence"/>
</dbReference>
<feature type="compositionally biased region" description="Acidic residues" evidence="1">
    <location>
        <begin position="73"/>
        <end position="86"/>
    </location>
</feature>
<reference evidence="2" key="1">
    <citation type="submission" date="2022-03" db="EMBL/GenBank/DDBJ databases">
        <authorList>
            <person name="Sayadi A."/>
        </authorList>
    </citation>
    <scope>NUCLEOTIDE SEQUENCE</scope>
</reference>
<comment type="caution">
    <text evidence="2">The sequence shown here is derived from an EMBL/GenBank/DDBJ whole genome shotgun (WGS) entry which is preliminary data.</text>
</comment>
<feature type="compositionally biased region" description="Gly residues" evidence="1">
    <location>
        <begin position="116"/>
        <end position="127"/>
    </location>
</feature>
<protein>
    <submittedName>
        <fullName evidence="2">Uncharacterized protein</fullName>
    </submittedName>
</protein>
<evidence type="ECO:0000313" key="2">
    <source>
        <dbReference type="EMBL" id="CAH1965937.1"/>
    </source>
</evidence>
<evidence type="ECO:0000313" key="3">
    <source>
        <dbReference type="Proteomes" id="UP001152888"/>
    </source>
</evidence>
<feature type="region of interest" description="Disordered" evidence="1">
    <location>
        <begin position="16"/>
        <end position="165"/>
    </location>
</feature>
<organism evidence="2 3">
    <name type="scientific">Acanthoscelides obtectus</name>
    <name type="common">Bean weevil</name>
    <name type="synonym">Bruchus obtectus</name>
    <dbReference type="NCBI Taxonomy" id="200917"/>
    <lineage>
        <taxon>Eukaryota</taxon>
        <taxon>Metazoa</taxon>
        <taxon>Ecdysozoa</taxon>
        <taxon>Arthropoda</taxon>
        <taxon>Hexapoda</taxon>
        <taxon>Insecta</taxon>
        <taxon>Pterygota</taxon>
        <taxon>Neoptera</taxon>
        <taxon>Endopterygota</taxon>
        <taxon>Coleoptera</taxon>
        <taxon>Polyphaga</taxon>
        <taxon>Cucujiformia</taxon>
        <taxon>Chrysomeloidea</taxon>
        <taxon>Chrysomelidae</taxon>
        <taxon>Bruchinae</taxon>
        <taxon>Bruchini</taxon>
        <taxon>Acanthoscelides</taxon>
    </lineage>
</organism>
<evidence type="ECO:0000256" key="1">
    <source>
        <dbReference type="SAM" id="MobiDB-lite"/>
    </source>
</evidence>
<gene>
    <name evidence="2" type="ORF">ACAOBT_LOCUS6584</name>
</gene>
<sequence length="165" mass="17653">MSRRRLSDSEIARFLEEITDDEAQDSELDGDSDAEDFIPTQALNDSSEPGLRGSLRRRSTRSRNAAQQNLAEYSDDDFEEDTDDPDYSNSPKPSRKIHNTSSEEDSGDGGDSEGDGNSGDGGDGNGRAGADTDGGGDDNRTATSQSPFTWTKSGTDYLKASKGLG</sequence>
<feature type="compositionally biased region" description="Polar residues" evidence="1">
    <location>
        <begin position="144"/>
        <end position="154"/>
    </location>
</feature>
<feature type="compositionally biased region" description="Acidic residues" evidence="1">
    <location>
        <begin position="17"/>
        <end position="36"/>
    </location>
</feature>
<accession>A0A9P0K2E3</accession>
<proteinExistence type="predicted"/>
<keyword evidence="3" id="KW-1185">Reference proteome</keyword>
<dbReference type="AlphaFoldDB" id="A0A9P0K2E3"/>
<name>A0A9P0K2E3_ACAOB</name>
<dbReference type="EMBL" id="CAKOFQ010006729">
    <property type="protein sequence ID" value="CAH1965937.1"/>
    <property type="molecule type" value="Genomic_DNA"/>
</dbReference>
<feature type="compositionally biased region" description="Acidic residues" evidence="1">
    <location>
        <begin position="102"/>
        <end position="114"/>
    </location>
</feature>